<proteinExistence type="predicted"/>
<evidence type="ECO:0000313" key="3">
    <source>
        <dbReference type="EMBL" id="CEL11782.1"/>
    </source>
</evidence>
<feature type="compositionally biased region" description="Low complexity" evidence="2">
    <location>
        <begin position="1"/>
        <end position="17"/>
    </location>
</feature>
<dbReference type="OrthoDB" id="4484118at2759"/>
<feature type="region of interest" description="Disordered" evidence="2">
    <location>
        <begin position="1"/>
        <end position="69"/>
    </location>
</feature>
<reference evidence="4" key="1">
    <citation type="journal article" date="2016" name="Genome Announc.">
        <title>Draft genome sequences of fungus Aspergillus calidoustus.</title>
        <authorList>
            <person name="Horn F."/>
            <person name="Linde J."/>
            <person name="Mattern D.J."/>
            <person name="Walther G."/>
            <person name="Guthke R."/>
            <person name="Scherlach K."/>
            <person name="Martin K."/>
            <person name="Brakhage A.A."/>
            <person name="Petzke L."/>
            <person name="Valiante V."/>
        </authorList>
    </citation>
    <scope>NUCLEOTIDE SEQUENCE [LARGE SCALE GENOMIC DNA]</scope>
    <source>
        <strain evidence="4">SF006504</strain>
    </source>
</reference>
<protein>
    <submittedName>
        <fullName evidence="3">Uncharacterized protein</fullName>
    </submittedName>
</protein>
<evidence type="ECO:0000256" key="1">
    <source>
        <dbReference type="SAM" id="Coils"/>
    </source>
</evidence>
<name>A0A0U5GIV3_ASPCI</name>
<accession>A0A0U5GIV3</accession>
<feature type="coiled-coil region" evidence="1">
    <location>
        <begin position="79"/>
        <end position="113"/>
    </location>
</feature>
<organism evidence="3 4">
    <name type="scientific">Aspergillus calidoustus</name>
    <dbReference type="NCBI Taxonomy" id="454130"/>
    <lineage>
        <taxon>Eukaryota</taxon>
        <taxon>Fungi</taxon>
        <taxon>Dikarya</taxon>
        <taxon>Ascomycota</taxon>
        <taxon>Pezizomycotina</taxon>
        <taxon>Eurotiomycetes</taxon>
        <taxon>Eurotiomycetidae</taxon>
        <taxon>Eurotiales</taxon>
        <taxon>Aspergillaceae</taxon>
        <taxon>Aspergillus</taxon>
        <taxon>Aspergillus subgen. Nidulantes</taxon>
    </lineage>
</organism>
<feature type="compositionally biased region" description="Polar residues" evidence="2">
    <location>
        <begin position="47"/>
        <end position="63"/>
    </location>
</feature>
<dbReference type="Proteomes" id="UP000054771">
    <property type="component" value="Unassembled WGS sequence"/>
</dbReference>
<keyword evidence="4" id="KW-1185">Reference proteome</keyword>
<dbReference type="EMBL" id="CDMC01000031">
    <property type="protein sequence ID" value="CEL11782.1"/>
    <property type="molecule type" value="Genomic_DNA"/>
</dbReference>
<gene>
    <name evidence="3" type="ORF">ASPCAL14878</name>
</gene>
<dbReference type="OMA" id="QSVGHTW"/>
<sequence>MAKVPSRTSMSSLAASSGPRTSNNRVRIQEPPAAVATQLTRPRRRQSMTQTPPQPLSHSQAADDSTETLENHSVCLKTVKDLERDLHRVEAERDRLLQENETLKQQLSQAQDAQSVGHTWEDIQRAVHGAQEALNTCHQQLISCMTHAANTGVPSATRSGSTAGPDSMWASQDEGLGLLNPQMFFDV</sequence>
<dbReference type="AlphaFoldDB" id="A0A0U5GIV3"/>
<evidence type="ECO:0000313" key="4">
    <source>
        <dbReference type="Proteomes" id="UP000054771"/>
    </source>
</evidence>
<evidence type="ECO:0000256" key="2">
    <source>
        <dbReference type="SAM" id="MobiDB-lite"/>
    </source>
</evidence>
<keyword evidence="1" id="KW-0175">Coiled coil</keyword>